<protein>
    <submittedName>
        <fullName evidence="10">Cytochrome P450</fullName>
    </submittedName>
</protein>
<dbReference type="Pfam" id="PF00067">
    <property type="entry name" value="p450"/>
    <property type="match status" value="1"/>
</dbReference>
<comment type="cofactor">
    <cofactor evidence="1 7">
        <name>heme</name>
        <dbReference type="ChEBI" id="CHEBI:30413"/>
    </cofactor>
</comment>
<evidence type="ECO:0000313" key="10">
    <source>
        <dbReference type="EMBL" id="KAK3374752.1"/>
    </source>
</evidence>
<dbReference type="InterPro" id="IPR002403">
    <property type="entry name" value="Cyt_P450_E_grp-IV"/>
</dbReference>
<dbReference type="SUPFAM" id="SSF48264">
    <property type="entry name" value="Cytochrome P450"/>
    <property type="match status" value="1"/>
</dbReference>
<keyword evidence="7 8" id="KW-0349">Heme</keyword>
<evidence type="ECO:0000256" key="6">
    <source>
        <dbReference type="ARBA" id="ARBA00023033"/>
    </source>
</evidence>
<feature type="transmembrane region" description="Helical" evidence="9">
    <location>
        <begin position="12"/>
        <end position="31"/>
    </location>
</feature>
<name>A0AAE0KEM0_9PEZI</name>
<dbReference type="AlphaFoldDB" id="A0AAE0KEM0"/>
<keyword evidence="3 7" id="KW-0479">Metal-binding</keyword>
<keyword evidence="4 8" id="KW-0560">Oxidoreductase</keyword>
<comment type="similarity">
    <text evidence="2 8">Belongs to the cytochrome P450 family.</text>
</comment>
<dbReference type="GO" id="GO:0020037">
    <property type="term" value="F:heme binding"/>
    <property type="evidence" value="ECO:0007669"/>
    <property type="project" value="InterPro"/>
</dbReference>
<keyword evidence="9" id="KW-0812">Transmembrane</keyword>
<evidence type="ECO:0000256" key="1">
    <source>
        <dbReference type="ARBA" id="ARBA00001971"/>
    </source>
</evidence>
<dbReference type="PANTHER" id="PTHR46206">
    <property type="entry name" value="CYTOCHROME P450"/>
    <property type="match status" value="1"/>
</dbReference>
<sequence>MAAFNIGMFEDKFGYIVTSVAVLIALALWSARKPSLARYPLLGSEYGGAEKRGQAFLAHATELFQRGYEEFKTSIYRLTTPDGDHLIVPNCHLDELRRRPDDELDVQEAFEKTFENKHVHLFPAKDKSTIVNNVVKSDLTRNLTRINPRFSVVVAQTVAEEMPPCSDGTWTPVVLSSVLLRIIAIVSGNIFLGPELCHEEEYMYCAIMFTMDLVAASAALKKWPSFLRSVAASYLVPQVARVRDHRRRMKEFIKPVVEKRLKIIRSGDEEKRPDDLFQWMMEKAAAAGITDAGDLTDMLLLLLLAAIHTTSLAVTNIFYDLVIRPDVVEELKAEIKSVLADSGGIMTTQALNDMKLVDSVMRESQRLNPPFIDAFRRYTLKPITLQNGDYIPEGSYIETANTAILNDPELYPNPDTFDPHRFSNLRNNPDLPDPLGFKSRELYQFVSVTKENMSFGFGRHACPGRFFAANEIKMIMAQILLQYDIKMPDRETERYQSVGSGVVKAPDPTKEIMFRRVR</sequence>
<dbReference type="InterPro" id="IPR017972">
    <property type="entry name" value="Cyt_P450_CS"/>
</dbReference>
<comment type="caution">
    <text evidence="10">The sequence shown here is derived from an EMBL/GenBank/DDBJ whole genome shotgun (WGS) entry which is preliminary data.</text>
</comment>
<keyword evidence="9" id="KW-0472">Membrane</keyword>
<dbReference type="PROSITE" id="PS00086">
    <property type="entry name" value="CYTOCHROME_P450"/>
    <property type="match status" value="1"/>
</dbReference>
<dbReference type="Proteomes" id="UP001285441">
    <property type="component" value="Unassembled WGS sequence"/>
</dbReference>
<proteinExistence type="inferred from homology"/>
<evidence type="ECO:0000256" key="3">
    <source>
        <dbReference type="ARBA" id="ARBA00022723"/>
    </source>
</evidence>
<feature type="binding site" description="axial binding residue" evidence="7">
    <location>
        <position position="462"/>
    </location>
    <ligand>
        <name>heme</name>
        <dbReference type="ChEBI" id="CHEBI:30413"/>
    </ligand>
    <ligandPart>
        <name>Fe</name>
        <dbReference type="ChEBI" id="CHEBI:18248"/>
    </ligandPart>
</feature>
<dbReference type="EMBL" id="JAULSW010000007">
    <property type="protein sequence ID" value="KAK3374752.1"/>
    <property type="molecule type" value="Genomic_DNA"/>
</dbReference>
<keyword evidence="5 7" id="KW-0408">Iron</keyword>
<gene>
    <name evidence="10" type="ORF">B0H63DRAFT_480838</name>
</gene>
<evidence type="ECO:0000256" key="7">
    <source>
        <dbReference type="PIRSR" id="PIRSR602403-1"/>
    </source>
</evidence>
<dbReference type="CDD" id="cd11041">
    <property type="entry name" value="CYP503A1-like"/>
    <property type="match status" value="1"/>
</dbReference>
<evidence type="ECO:0000256" key="5">
    <source>
        <dbReference type="ARBA" id="ARBA00023004"/>
    </source>
</evidence>
<dbReference type="GO" id="GO:0004497">
    <property type="term" value="F:monooxygenase activity"/>
    <property type="evidence" value="ECO:0007669"/>
    <property type="project" value="UniProtKB-KW"/>
</dbReference>
<evidence type="ECO:0000256" key="2">
    <source>
        <dbReference type="ARBA" id="ARBA00010617"/>
    </source>
</evidence>
<keyword evidence="11" id="KW-1185">Reference proteome</keyword>
<reference evidence="10" key="1">
    <citation type="journal article" date="2023" name="Mol. Phylogenet. Evol.">
        <title>Genome-scale phylogeny and comparative genomics of the fungal order Sordariales.</title>
        <authorList>
            <person name="Hensen N."/>
            <person name="Bonometti L."/>
            <person name="Westerberg I."/>
            <person name="Brannstrom I.O."/>
            <person name="Guillou S."/>
            <person name="Cros-Aarteil S."/>
            <person name="Calhoun S."/>
            <person name="Haridas S."/>
            <person name="Kuo A."/>
            <person name="Mondo S."/>
            <person name="Pangilinan J."/>
            <person name="Riley R."/>
            <person name="LaButti K."/>
            <person name="Andreopoulos B."/>
            <person name="Lipzen A."/>
            <person name="Chen C."/>
            <person name="Yan M."/>
            <person name="Daum C."/>
            <person name="Ng V."/>
            <person name="Clum A."/>
            <person name="Steindorff A."/>
            <person name="Ohm R.A."/>
            <person name="Martin F."/>
            <person name="Silar P."/>
            <person name="Natvig D.O."/>
            <person name="Lalanne C."/>
            <person name="Gautier V."/>
            <person name="Ament-Velasquez S.L."/>
            <person name="Kruys A."/>
            <person name="Hutchinson M.I."/>
            <person name="Powell A.J."/>
            <person name="Barry K."/>
            <person name="Miller A.N."/>
            <person name="Grigoriev I.V."/>
            <person name="Debuchy R."/>
            <person name="Gladieux P."/>
            <person name="Hiltunen Thoren M."/>
            <person name="Johannesson H."/>
        </authorList>
    </citation>
    <scope>NUCLEOTIDE SEQUENCE</scope>
    <source>
        <strain evidence="10">CBS 232.78</strain>
    </source>
</reference>
<evidence type="ECO:0000313" key="11">
    <source>
        <dbReference type="Proteomes" id="UP001285441"/>
    </source>
</evidence>
<dbReference type="PANTHER" id="PTHR46206:SF7">
    <property type="entry name" value="P450, PUTATIVE (EUROFUNG)-RELATED"/>
    <property type="match status" value="1"/>
</dbReference>
<dbReference type="PRINTS" id="PR00465">
    <property type="entry name" value="EP450IV"/>
</dbReference>
<accession>A0AAE0KEM0</accession>
<evidence type="ECO:0000256" key="4">
    <source>
        <dbReference type="ARBA" id="ARBA00023002"/>
    </source>
</evidence>
<evidence type="ECO:0000256" key="9">
    <source>
        <dbReference type="SAM" id="Phobius"/>
    </source>
</evidence>
<dbReference type="GO" id="GO:0016705">
    <property type="term" value="F:oxidoreductase activity, acting on paired donors, with incorporation or reduction of molecular oxygen"/>
    <property type="evidence" value="ECO:0007669"/>
    <property type="project" value="InterPro"/>
</dbReference>
<dbReference type="InterPro" id="IPR036396">
    <property type="entry name" value="Cyt_P450_sf"/>
</dbReference>
<dbReference type="GO" id="GO:0005506">
    <property type="term" value="F:iron ion binding"/>
    <property type="evidence" value="ECO:0007669"/>
    <property type="project" value="InterPro"/>
</dbReference>
<dbReference type="InterPro" id="IPR001128">
    <property type="entry name" value="Cyt_P450"/>
</dbReference>
<evidence type="ECO:0000256" key="8">
    <source>
        <dbReference type="RuleBase" id="RU000461"/>
    </source>
</evidence>
<keyword evidence="6 8" id="KW-0503">Monooxygenase</keyword>
<dbReference type="Gene3D" id="1.10.630.10">
    <property type="entry name" value="Cytochrome P450"/>
    <property type="match status" value="1"/>
</dbReference>
<keyword evidence="9" id="KW-1133">Transmembrane helix</keyword>
<organism evidence="10 11">
    <name type="scientific">Podospora didyma</name>
    <dbReference type="NCBI Taxonomy" id="330526"/>
    <lineage>
        <taxon>Eukaryota</taxon>
        <taxon>Fungi</taxon>
        <taxon>Dikarya</taxon>
        <taxon>Ascomycota</taxon>
        <taxon>Pezizomycotina</taxon>
        <taxon>Sordariomycetes</taxon>
        <taxon>Sordariomycetidae</taxon>
        <taxon>Sordariales</taxon>
        <taxon>Podosporaceae</taxon>
        <taxon>Podospora</taxon>
    </lineage>
</organism>
<reference evidence="10" key="2">
    <citation type="submission" date="2023-06" db="EMBL/GenBank/DDBJ databases">
        <authorList>
            <consortium name="Lawrence Berkeley National Laboratory"/>
            <person name="Haridas S."/>
            <person name="Hensen N."/>
            <person name="Bonometti L."/>
            <person name="Westerberg I."/>
            <person name="Brannstrom I.O."/>
            <person name="Guillou S."/>
            <person name="Cros-Aarteil S."/>
            <person name="Calhoun S."/>
            <person name="Kuo A."/>
            <person name="Mondo S."/>
            <person name="Pangilinan J."/>
            <person name="Riley R."/>
            <person name="LaButti K."/>
            <person name="Andreopoulos B."/>
            <person name="Lipzen A."/>
            <person name="Chen C."/>
            <person name="Yanf M."/>
            <person name="Daum C."/>
            <person name="Ng V."/>
            <person name="Clum A."/>
            <person name="Steindorff A."/>
            <person name="Ohm R."/>
            <person name="Martin F."/>
            <person name="Silar P."/>
            <person name="Natvig D."/>
            <person name="Lalanne C."/>
            <person name="Gautier V."/>
            <person name="Ament-velasquez S.L."/>
            <person name="Kruys A."/>
            <person name="Hutchinson M.I."/>
            <person name="Powell A.J."/>
            <person name="Barry K."/>
            <person name="Miller A.N."/>
            <person name="Grigoriev I.V."/>
            <person name="Debuchy R."/>
            <person name="Gladieux P."/>
            <person name="Thoren M.H."/>
            <person name="Johannesson H."/>
        </authorList>
    </citation>
    <scope>NUCLEOTIDE SEQUENCE</scope>
    <source>
        <strain evidence="10">CBS 232.78</strain>
    </source>
</reference>